<comment type="caution">
    <text evidence="1">The sequence shown here is derived from an EMBL/GenBank/DDBJ whole genome shotgun (WGS) entry which is preliminary data.</text>
</comment>
<gene>
    <name evidence="1" type="ORF">ACFO3U_05085</name>
</gene>
<dbReference type="EMBL" id="JBHSGW010000003">
    <property type="protein sequence ID" value="MFC4739361.1"/>
    <property type="molecule type" value="Genomic_DNA"/>
</dbReference>
<reference evidence="2" key="1">
    <citation type="journal article" date="2019" name="Int. J. Syst. Evol. Microbiol.">
        <title>The Global Catalogue of Microorganisms (GCM) 10K type strain sequencing project: providing services to taxonomists for standard genome sequencing and annotation.</title>
        <authorList>
            <consortium name="The Broad Institute Genomics Platform"/>
            <consortium name="The Broad Institute Genome Sequencing Center for Infectious Disease"/>
            <person name="Wu L."/>
            <person name="Ma J."/>
        </authorList>
    </citation>
    <scope>NUCLEOTIDE SEQUENCE [LARGE SCALE GENOMIC DNA]</scope>
    <source>
        <strain evidence="2">CCUG 50349</strain>
    </source>
</reference>
<keyword evidence="2" id="KW-1185">Reference proteome</keyword>
<dbReference type="PROSITE" id="PS51257">
    <property type="entry name" value="PROKAR_LIPOPROTEIN"/>
    <property type="match status" value="1"/>
</dbReference>
<sequence>MNKLKSLILILCFTIISCDKKNPEKTYESDKITIIYKENNSIFSEKSISLQFGLKDTILKSKNFSFIEINDLFIKSLGKTKKEINYLETGKYDLLIIKKDTLLNNDNIYKEFERFLITEKLIKID</sequence>
<name>A0ABV9P3Z8_9FLAO</name>
<organism evidence="1 2">
    <name type="scientific">Flavobacterium ponti</name>
    <dbReference type="NCBI Taxonomy" id="665133"/>
    <lineage>
        <taxon>Bacteria</taxon>
        <taxon>Pseudomonadati</taxon>
        <taxon>Bacteroidota</taxon>
        <taxon>Flavobacteriia</taxon>
        <taxon>Flavobacteriales</taxon>
        <taxon>Flavobacteriaceae</taxon>
        <taxon>Flavobacterium</taxon>
    </lineage>
</organism>
<evidence type="ECO:0000313" key="1">
    <source>
        <dbReference type="EMBL" id="MFC4739361.1"/>
    </source>
</evidence>
<proteinExistence type="predicted"/>
<accession>A0ABV9P3Z8</accession>
<dbReference type="RefSeq" id="WP_379738694.1">
    <property type="nucleotide sequence ID" value="NZ_JBHSGW010000003.1"/>
</dbReference>
<protein>
    <submittedName>
        <fullName evidence="1">Uncharacterized protein</fullName>
    </submittedName>
</protein>
<evidence type="ECO:0000313" key="2">
    <source>
        <dbReference type="Proteomes" id="UP001595885"/>
    </source>
</evidence>
<dbReference type="Proteomes" id="UP001595885">
    <property type="component" value="Unassembled WGS sequence"/>
</dbReference>